<reference evidence="3" key="1">
    <citation type="submission" date="2022-06" db="EMBL/GenBank/DDBJ databases">
        <title>Whole genome shotgun sequencing (WGS) of Rathayibacter sp. ZW T2_19, isolated from stored onions (Allium cepa).</title>
        <authorList>
            <person name="Stoll D.A."/>
            <person name="Huch M."/>
        </authorList>
    </citation>
    <scope>NUCLEOTIDE SEQUENCE</scope>
    <source>
        <strain evidence="3">ZW T2_19</strain>
    </source>
</reference>
<dbReference type="InterPro" id="IPR036388">
    <property type="entry name" value="WH-like_DNA-bd_sf"/>
</dbReference>
<dbReference type="RefSeq" id="WP_251944236.1">
    <property type="nucleotide sequence ID" value="NZ_JAMRYM010000012.1"/>
</dbReference>
<dbReference type="GO" id="GO:0003700">
    <property type="term" value="F:DNA-binding transcription factor activity"/>
    <property type="evidence" value="ECO:0007669"/>
    <property type="project" value="InterPro"/>
</dbReference>
<protein>
    <submittedName>
        <fullName evidence="3">MarR family transcriptional regulator</fullName>
    </submittedName>
</protein>
<dbReference type="SMART" id="SM00347">
    <property type="entry name" value="HTH_MARR"/>
    <property type="match status" value="1"/>
</dbReference>
<name>A0A9X2DW32_9MICO</name>
<evidence type="ECO:0000256" key="1">
    <source>
        <dbReference type="ARBA" id="ARBA00004496"/>
    </source>
</evidence>
<comment type="subcellular location">
    <subcellularLocation>
        <location evidence="1">Cytoplasm</location>
    </subcellularLocation>
</comment>
<evidence type="ECO:0000313" key="4">
    <source>
        <dbReference type="Proteomes" id="UP001155240"/>
    </source>
</evidence>
<dbReference type="InterPro" id="IPR039422">
    <property type="entry name" value="MarR/SlyA-like"/>
</dbReference>
<dbReference type="Gene3D" id="1.10.10.10">
    <property type="entry name" value="Winged helix-like DNA-binding domain superfamily/Winged helix DNA-binding domain"/>
    <property type="match status" value="1"/>
</dbReference>
<dbReference type="SUPFAM" id="SSF46785">
    <property type="entry name" value="Winged helix' DNA-binding domain"/>
    <property type="match status" value="1"/>
</dbReference>
<accession>A0A9X2DW32</accession>
<dbReference type="GO" id="GO:0005737">
    <property type="term" value="C:cytoplasm"/>
    <property type="evidence" value="ECO:0007669"/>
    <property type="project" value="UniProtKB-SubCell"/>
</dbReference>
<dbReference type="AlphaFoldDB" id="A0A9X2DW32"/>
<dbReference type="Proteomes" id="UP001155240">
    <property type="component" value="Unassembled WGS sequence"/>
</dbReference>
<dbReference type="PANTHER" id="PTHR33164:SF5">
    <property type="entry name" value="ORGANIC HYDROPEROXIDE RESISTANCE TRANSCRIPTIONAL REGULATOR"/>
    <property type="match status" value="1"/>
</dbReference>
<dbReference type="InterPro" id="IPR000835">
    <property type="entry name" value="HTH_MarR-typ"/>
</dbReference>
<dbReference type="Pfam" id="PF01047">
    <property type="entry name" value="MarR"/>
    <property type="match status" value="1"/>
</dbReference>
<dbReference type="GO" id="GO:0006950">
    <property type="term" value="P:response to stress"/>
    <property type="evidence" value="ECO:0007669"/>
    <property type="project" value="TreeGrafter"/>
</dbReference>
<proteinExistence type="predicted"/>
<dbReference type="InterPro" id="IPR036390">
    <property type="entry name" value="WH_DNA-bd_sf"/>
</dbReference>
<feature type="domain" description="HTH marR-type" evidence="2">
    <location>
        <begin position="9"/>
        <end position="143"/>
    </location>
</feature>
<sequence>MEPDPLALQNQVCFSLAVAARTVIGLYRPVLEPMGLTHPQYLVMLALWESSPRSLGDLGEALHLEPATLSPLVKRLEASGHVTRTRSSEDERRLDVALTPAGAALREQALQVPPQIVERLDLPLEDLVAIRDSLTHLIGAASRPPAARLIE</sequence>
<gene>
    <name evidence="3" type="ORF">NB037_05205</name>
</gene>
<evidence type="ECO:0000259" key="2">
    <source>
        <dbReference type="PROSITE" id="PS50995"/>
    </source>
</evidence>
<evidence type="ECO:0000313" key="3">
    <source>
        <dbReference type="EMBL" id="MCM6761812.1"/>
    </source>
</evidence>
<dbReference type="PROSITE" id="PS50995">
    <property type="entry name" value="HTH_MARR_2"/>
    <property type="match status" value="1"/>
</dbReference>
<organism evidence="3 4">
    <name type="scientific">Rathayibacter rubneri</name>
    <dbReference type="NCBI Taxonomy" id="2950106"/>
    <lineage>
        <taxon>Bacteria</taxon>
        <taxon>Bacillati</taxon>
        <taxon>Actinomycetota</taxon>
        <taxon>Actinomycetes</taxon>
        <taxon>Micrococcales</taxon>
        <taxon>Microbacteriaceae</taxon>
        <taxon>Rathayibacter</taxon>
    </lineage>
</organism>
<keyword evidence="4" id="KW-1185">Reference proteome</keyword>
<comment type="caution">
    <text evidence="3">The sequence shown here is derived from an EMBL/GenBank/DDBJ whole genome shotgun (WGS) entry which is preliminary data.</text>
</comment>
<dbReference type="PANTHER" id="PTHR33164">
    <property type="entry name" value="TRANSCRIPTIONAL REGULATOR, MARR FAMILY"/>
    <property type="match status" value="1"/>
</dbReference>
<dbReference type="EMBL" id="JAMRYM010000012">
    <property type="protein sequence ID" value="MCM6761812.1"/>
    <property type="molecule type" value="Genomic_DNA"/>
</dbReference>